<comment type="caution">
    <text evidence="1">The sequence shown here is derived from an EMBL/GenBank/DDBJ whole genome shotgun (WGS) entry which is preliminary data.</text>
</comment>
<keyword evidence="2" id="KW-1185">Reference proteome</keyword>
<proteinExistence type="predicted"/>
<evidence type="ECO:0000313" key="2">
    <source>
        <dbReference type="Proteomes" id="UP000314294"/>
    </source>
</evidence>
<sequence length="190" mass="21000">MLGSQRAICPSNIVPVEQSCVGWGGDEKRSSSSSSILELTAANSSIALRTPGLWRQMKEERREASRSCKVMVPSLMSGWGPQYEVTERLPLPSLRHSGEAHPKSRSYCCERRDDISLWRQNIRFLWMLGDVVSGRAPVGVIRRWGGADLLVDEGVEADVRAPTEAAPAHRAVVLPQEIVHLPCEGDEEIV</sequence>
<name>A0A4Z2J1Q9_9TELE</name>
<accession>A0A4Z2J1Q9</accession>
<evidence type="ECO:0000313" key="1">
    <source>
        <dbReference type="EMBL" id="TNN83754.1"/>
    </source>
</evidence>
<dbReference type="Proteomes" id="UP000314294">
    <property type="component" value="Unassembled WGS sequence"/>
</dbReference>
<dbReference type="AlphaFoldDB" id="A0A4Z2J1Q9"/>
<gene>
    <name evidence="1" type="ORF">EYF80_005930</name>
</gene>
<reference evidence="1 2" key="1">
    <citation type="submission" date="2019-03" db="EMBL/GenBank/DDBJ databases">
        <title>First draft genome of Liparis tanakae, snailfish: a comprehensive survey of snailfish specific genes.</title>
        <authorList>
            <person name="Kim W."/>
            <person name="Song I."/>
            <person name="Jeong J.-H."/>
            <person name="Kim D."/>
            <person name="Kim S."/>
            <person name="Ryu S."/>
            <person name="Song J.Y."/>
            <person name="Lee S.K."/>
        </authorList>
    </citation>
    <scope>NUCLEOTIDE SEQUENCE [LARGE SCALE GENOMIC DNA]</scope>
    <source>
        <tissue evidence="1">Muscle</tissue>
    </source>
</reference>
<dbReference type="EMBL" id="SRLO01000031">
    <property type="protein sequence ID" value="TNN83754.1"/>
    <property type="molecule type" value="Genomic_DNA"/>
</dbReference>
<protein>
    <submittedName>
        <fullName evidence="1">Uncharacterized protein</fullName>
    </submittedName>
</protein>
<organism evidence="1 2">
    <name type="scientific">Liparis tanakae</name>
    <name type="common">Tanaka's snailfish</name>
    <dbReference type="NCBI Taxonomy" id="230148"/>
    <lineage>
        <taxon>Eukaryota</taxon>
        <taxon>Metazoa</taxon>
        <taxon>Chordata</taxon>
        <taxon>Craniata</taxon>
        <taxon>Vertebrata</taxon>
        <taxon>Euteleostomi</taxon>
        <taxon>Actinopterygii</taxon>
        <taxon>Neopterygii</taxon>
        <taxon>Teleostei</taxon>
        <taxon>Neoteleostei</taxon>
        <taxon>Acanthomorphata</taxon>
        <taxon>Eupercaria</taxon>
        <taxon>Perciformes</taxon>
        <taxon>Cottioidei</taxon>
        <taxon>Cottales</taxon>
        <taxon>Liparidae</taxon>
        <taxon>Liparis</taxon>
    </lineage>
</organism>